<reference evidence="4 5" key="1">
    <citation type="submission" date="2020-08" db="EMBL/GenBank/DDBJ databases">
        <title>novel species in genus Corynebacterium.</title>
        <authorList>
            <person name="Zhang G."/>
        </authorList>
    </citation>
    <scope>NUCLEOTIDE SEQUENCE [LARGE SCALE GENOMIC DNA]</scope>
    <source>
        <strain evidence="3">Zg-917</strain>
        <strain evidence="4 5">zg-917</strain>
    </source>
</reference>
<evidence type="ECO:0000313" key="5">
    <source>
        <dbReference type="Proteomes" id="UP000642876"/>
    </source>
</evidence>
<gene>
    <name evidence="2" type="ORF">H7348_00705</name>
    <name evidence="3" type="ORF">IAU68_08495</name>
</gene>
<accession>A0A7H0JXF6</accession>
<name>A0A7H0JXF6_9CORY</name>
<dbReference type="EMBL" id="JACMYE010000001">
    <property type="protein sequence ID" value="MBC3177840.1"/>
    <property type="molecule type" value="Genomic_DNA"/>
</dbReference>
<evidence type="ECO:0000256" key="1">
    <source>
        <dbReference type="SAM" id="MobiDB-lite"/>
    </source>
</evidence>
<evidence type="ECO:0008006" key="6">
    <source>
        <dbReference type="Google" id="ProtNLM"/>
    </source>
</evidence>
<dbReference type="InterPro" id="IPR014729">
    <property type="entry name" value="Rossmann-like_a/b/a_fold"/>
</dbReference>
<dbReference type="KEGG" id="cluj:IAU68_08495"/>
<dbReference type="RefSeq" id="WP_171192864.1">
    <property type="nucleotide sequence ID" value="NZ_CP061032.1"/>
</dbReference>
<dbReference type="Gene3D" id="3.40.50.620">
    <property type="entry name" value="HUPs"/>
    <property type="match status" value="1"/>
</dbReference>
<feature type="region of interest" description="Disordered" evidence="1">
    <location>
        <begin position="1"/>
        <end position="26"/>
    </location>
</feature>
<protein>
    <recommendedName>
        <fullName evidence="6">Asparagine synthetase domain-containing protein</fullName>
    </recommendedName>
</protein>
<sequence>MSSEKDDLNYRTASSASKEQSRSISRHHDPYVGGFLMSENDLGTIGRFTKQELPNGLYWWSDNIVAEELVEGLDRSFLLIRGHWALTSPGCEDGPAARCLLEAAQSSMDEFHEQLEYLSGRYIIVLHLAGRTYVYNDTLGARTVFYCEKDRLVASHLHLIEEVGAYEKYDFSGDIREVQWAADFTPLKGVFNLLPNFFLQIPEFKVGRFYPREENRFWGAEREEKYREIERIWRSSQKTYFEAFPNIAFSISGGIDSRLVLAMAKPFWHKMNGYTYGLPSRGNSRTGGTFYRRTMLADDRIVRSILESVRFKEHTFFDVAKRAEVGSELAGLLGKNTYGEHGQHLVAAYREKFSNGRWLNIRGNAIELARIVHLGAGFDRRLSKVQSEFPDDVEERMKVLGYSSNLHGYGKRRMMYWELRHGKWLGEINNELDAAFDTWIPASNRRILDLMSSFAEEELTEGLVIRDLIDRNAPELNWPPVNSSQTLYRDWRDLRFPASRMLDTITTFDGNGNQQEIQPLGECRLSQSQVGPGAGMQIKFAPVKETGTLLFRVLVPYGSASGKGYFNWGVKINGEQRFTIDGAEKGVPVSFSIDNISPEDEVLVELSFLKKVQGAESWSRATRLRIEDCKLYPRPIGDASPALRTDWPSTEIQP</sequence>
<evidence type="ECO:0000313" key="4">
    <source>
        <dbReference type="Proteomes" id="UP000516235"/>
    </source>
</evidence>
<dbReference type="Proteomes" id="UP000516235">
    <property type="component" value="Chromosome"/>
</dbReference>
<dbReference type="EMBL" id="CP061032">
    <property type="protein sequence ID" value="QNP89722.1"/>
    <property type="molecule type" value="Genomic_DNA"/>
</dbReference>
<dbReference type="AlphaFoldDB" id="A0A7H0JXF6"/>
<evidence type="ECO:0000313" key="2">
    <source>
        <dbReference type="EMBL" id="MBC3177840.1"/>
    </source>
</evidence>
<dbReference type="SUPFAM" id="SSF52402">
    <property type="entry name" value="Adenine nucleotide alpha hydrolases-like"/>
    <property type="match status" value="1"/>
</dbReference>
<keyword evidence="5" id="KW-1185">Reference proteome</keyword>
<proteinExistence type="predicted"/>
<dbReference type="Proteomes" id="UP000642876">
    <property type="component" value="Unassembled WGS sequence"/>
</dbReference>
<evidence type="ECO:0000313" key="3">
    <source>
        <dbReference type="EMBL" id="QNP89722.1"/>
    </source>
</evidence>
<organism evidence="3 4">
    <name type="scientific">Corynebacterium lujinxingii</name>
    <dbReference type="NCBI Taxonomy" id="2763010"/>
    <lineage>
        <taxon>Bacteria</taxon>
        <taxon>Bacillati</taxon>
        <taxon>Actinomycetota</taxon>
        <taxon>Actinomycetes</taxon>
        <taxon>Mycobacteriales</taxon>
        <taxon>Corynebacteriaceae</taxon>
        <taxon>Corynebacterium</taxon>
    </lineage>
</organism>